<evidence type="ECO:0000256" key="1">
    <source>
        <dbReference type="ARBA" id="ARBA00022679"/>
    </source>
</evidence>
<keyword evidence="7" id="KW-1185">Reference proteome</keyword>
<keyword evidence="4" id="KW-0472">Membrane</keyword>
<keyword evidence="4" id="KW-1133">Transmembrane helix</keyword>
<keyword evidence="4" id="KW-0812">Transmembrane</keyword>
<proteinExistence type="predicted"/>
<dbReference type="Gene3D" id="1.20.5.1930">
    <property type="match status" value="1"/>
</dbReference>
<dbReference type="InterPro" id="IPR050482">
    <property type="entry name" value="Sensor_HK_TwoCompSys"/>
</dbReference>
<dbReference type="GO" id="GO:0016020">
    <property type="term" value="C:membrane"/>
    <property type="evidence" value="ECO:0007669"/>
    <property type="project" value="InterPro"/>
</dbReference>
<evidence type="ECO:0000256" key="2">
    <source>
        <dbReference type="ARBA" id="ARBA00022777"/>
    </source>
</evidence>
<dbReference type="PANTHER" id="PTHR24421">
    <property type="entry name" value="NITRATE/NITRITE SENSOR PROTEIN NARX-RELATED"/>
    <property type="match status" value="1"/>
</dbReference>
<organism evidence="6 7">
    <name type="scientific">Corynebacterium heidelbergense</name>
    <dbReference type="NCBI Taxonomy" id="2055947"/>
    <lineage>
        <taxon>Bacteria</taxon>
        <taxon>Bacillati</taxon>
        <taxon>Actinomycetota</taxon>
        <taxon>Actinomycetes</taxon>
        <taxon>Mycobacteriales</taxon>
        <taxon>Corynebacteriaceae</taxon>
        <taxon>Corynebacterium</taxon>
    </lineage>
</organism>
<accession>A0A364V4W6</accession>
<evidence type="ECO:0000313" key="7">
    <source>
        <dbReference type="Proteomes" id="UP000251577"/>
    </source>
</evidence>
<evidence type="ECO:0000256" key="3">
    <source>
        <dbReference type="ARBA" id="ARBA00023012"/>
    </source>
</evidence>
<dbReference type="Gene3D" id="3.30.565.10">
    <property type="entry name" value="Histidine kinase-like ATPase, C-terminal domain"/>
    <property type="match status" value="1"/>
</dbReference>
<comment type="caution">
    <text evidence="6">The sequence shown here is derived from an EMBL/GenBank/DDBJ whole genome shotgun (WGS) entry which is preliminary data.</text>
</comment>
<dbReference type="GO" id="GO:0000155">
    <property type="term" value="F:phosphorelay sensor kinase activity"/>
    <property type="evidence" value="ECO:0007669"/>
    <property type="project" value="InterPro"/>
</dbReference>
<dbReference type="PANTHER" id="PTHR24421:SF63">
    <property type="entry name" value="SENSOR HISTIDINE KINASE DESK"/>
    <property type="match status" value="1"/>
</dbReference>
<keyword evidence="1" id="KW-0808">Transferase</keyword>
<name>A0A364V4W6_9CORY</name>
<dbReference type="InterPro" id="IPR036890">
    <property type="entry name" value="HATPase_C_sf"/>
</dbReference>
<feature type="transmembrane region" description="Helical" evidence="4">
    <location>
        <begin position="21"/>
        <end position="37"/>
    </location>
</feature>
<gene>
    <name evidence="6" type="ORF">DLJ54_07170</name>
</gene>
<sequence>MKSILPASSTARYALMTRTSLQVSYACFFLVFAVVFYDGYQSKYTVTEGLFPLLVSMGAMVVATLLGLVEFSIAPRLHVDKPANNPRRFLGSMALCAAIIAVGLVALTVGSEVWRVAGYYSAVWSAITLGFAFIPWLPHKWWWWLGLAVIITVFCRRWGLWPPLIGVLSSTPTTLLSAWGMDVIRELERSRRLEASLRVSEERLRIAQELHDTMGQHLAAISVKAELAKALAQRDDSRFLDEIKAIQQLAATSTAEMRQVVQGYREIDLSVEWYRSIELLKQAGIEVRAEGSPTAVSQRFHVLAAWFIREAATNVLRHSQATHTKFRVSGKEISVYNDGAHLPVGPPGGLDSIRRRGEALGTTVTLQRDPRGTFLVTLGLPEQREA</sequence>
<evidence type="ECO:0000313" key="6">
    <source>
        <dbReference type="EMBL" id="RAV31672.1"/>
    </source>
</evidence>
<keyword evidence="3" id="KW-0902">Two-component regulatory system</keyword>
<dbReference type="GO" id="GO:0046983">
    <property type="term" value="F:protein dimerization activity"/>
    <property type="evidence" value="ECO:0007669"/>
    <property type="project" value="InterPro"/>
</dbReference>
<feature type="transmembrane region" description="Helical" evidence="4">
    <location>
        <begin position="49"/>
        <end position="69"/>
    </location>
</feature>
<dbReference type="EMBL" id="QHCV01000068">
    <property type="protein sequence ID" value="RAV31672.1"/>
    <property type="molecule type" value="Genomic_DNA"/>
</dbReference>
<evidence type="ECO:0000259" key="5">
    <source>
        <dbReference type="Pfam" id="PF07730"/>
    </source>
</evidence>
<feature type="domain" description="Signal transduction histidine kinase subgroup 3 dimerisation and phosphoacceptor" evidence="5">
    <location>
        <begin position="202"/>
        <end position="268"/>
    </location>
</feature>
<reference evidence="6 7" key="1">
    <citation type="journal article" date="2018" name="Syst. Appl. Microbiol.">
        <title>Corynebacterium heidelbergense sp. nov., isolated from the preen glands of Egyptian geese (Alopochen aegyptiacus).</title>
        <authorList>
            <person name="Braun M.S."/>
            <person name="Wang E."/>
            <person name="Zimmermann S."/>
            <person name="Wink M."/>
        </authorList>
    </citation>
    <scope>NUCLEOTIDE SEQUENCE [LARGE SCALE GENOMIC DNA]</scope>
    <source>
        <strain evidence="6 7">647</strain>
    </source>
</reference>
<feature type="transmembrane region" description="Helical" evidence="4">
    <location>
        <begin position="116"/>
        <end position="134"/>
    </location>
</feature>
<protein>
    <recommendedName>
        <fullName evidence="5">Signal transduction histidine kinase subgroup 3 dimerisation and phosphoacceptor domain-containing protein</fullName>
    </recommendedName>
</protein>
<dbReference type="Pfam" id="PF07730">
    <property type="entry name" value="HisKA_3"/>
    <property type="match status" value="1"/>
</dbReference>
<dbReference type="Proteomes" id="UP000251577">
    <property type="component" value="Unassembled WGS sequence"/>
</dbReference>
<dbReference type="AlphaFoldDB" id="A0A364V4W6"/>
<keyword evidence="2" id="KW-0418">Kinase</keyword>
<feature type="transmembrane region" description="Helical" evidence="4">
    <location>
        <begin position="141"/>
        <end position="159"/>
    </location>
</feature>
<feature type="transmembrane region" description="Helical" evidence="4">
    <location>
        <begin position="89"/>
        <end position="110"/>
    </location>
</feature>
<dbReference type="InterPro" id="IPR011712">
    <property type="entry name" value="Sig_transdc_His_kin_sub3_dim/P"/>
</dbReference>
<evidence type="ECO:0000256" key="4">
    <source>
        <dbReference type="SAM" id="Phobius"/>
    </source>
</evidence>
<dbReference type="RefSeq" id="WP_113631072.1">
    <property type="nucleotide sequence ID" value="NZ_QHCV01000068.1"/>
</dbReference>